<dbReference type="SUPFAM" id="SSF53448">
    <property type="entry name" value="Nucleotide-diphospho-sugar transferases"/>
    <property type="match status" value="1"/>
</dbReference>
<dbReference type="AlphaFoldDB" id="A0AAE0FF14"/>
<name>A0AAE0FF14_9CHLO</name>
<keyword evidence="3" id="KW-1185">Reference proteome</keyword>
<evidence type="ECO:0000313" key="3">
    <source>
        <dbReference type="Proteomes" id="UP001190700"/>
    </source>
</evidence>
<dbReference type="GO" id="GO:0016757">
    <property type="term" value="F:glycosyltransferase activity"/>
    <property type="evidence" value="ECO:0007669"/>
    <property type="project" value="InterPro"/>
</dbReference>
<comment type="similarity">
    <text evidence="1">Belongs to the glycosyltransferase 8 family.</text>
</comment>
<dbReference type="Proteomes" id="UP001190700">
    <property type="component" value="Unassembled WGS sequence"/>
</dbReference>
<dbReference type="EC" id="2.4.1.-" evidence="1"/>
<dbReference type="EMBL" id="LGRX02019408">
    <property type="protein sequence ID" value="KAK3258611.1"/>
    <property type="molecule type" value="Genomic_DNA"/>
</dbReference>
<proteinExistence type="inferred from homology"/>
<comment type="caution">
    <text evidence="2">The sequence shown here is derived from an EMBL/GenBank/DDBJ whole genome shotgun (WGS) entry which is preliminary data.</text>
</comment>
<dbReference type="Gene3D" id="3.90.550.10">
    <property type="entry name" value="Spore Coat Polysaccharide Biosynthesis Protein SpsA, Chain A"/>
    <property type="match status" value="1"/>
</dbReference>
<sequence>FGSQPPMNLVFYREYQELPDVWNRPMGTSGGGDTELKEGRPDDDAYVAAGKILHWSGNRKPWHENEGRYPSRWHKYIPQLRYVQRLAVA</sequence>
<reference evidence="2 3" key="1">
    <citation type="journal article" date="2015" name="Genome Biol. Evol.">
        <title>Comparative Genomics of a Bacterivorous Green Alga Reveals Evolutionary Causalities and Consequences of Phago-Mixotrophic Mode of Nutrition.</title>
        <authorList>
            <person name="Burns J.A."/>
            <person name="Paasch A."/>
            <person name="Narechania A."/>
            <person name="Kim E."/>
        </authorList>
    </citation>
    <scope>NUCLEOTIDE SEQUENCE [LARGE SCALE GENOMIC DNA]</scope>
    <source>
        <strain evidence="2 3">PLY_AMNH</strain>
    </source>
</reference>
<gene>
    <name evidence="2" type="ORF">CYMTET_32348</name>
</gene>
<dbReference type="InterPro" id="IPR002495">
    <property type="entry name" value="Glyco_trans_8"/>
</dbReference>
<protein>
    <recommendedName>
        <fullName evidence="1">Hexosyltransferase</fullName>
        <ecNumber evidence="1">2.4.1.-</ecNumber>
    </recommendedName>
</protein>
<accession>A0AAE0FF14</accession>
<organism evidence="2 3">
    <name type="scientific">Cymbomonas tetramitiformis</name>
    <dbReference type="NCBI Taxonomy" id="36881"/>
    <lineage>
        <taxon>Eukaryota</taxon>
        <taxon>Viridiplantae</taxon>
        <taxon>Chlorophyta</taxon>
        <taxon>Pyramimonadophyceae</taxon>
        <taxon>Pyramimonadales</taxon>
        <taxon>Pyramimonadaceae</taxon>
        <taxon>Cymbomonas</taxon>
    </lineage>
</organism>
<dbReference type="Pfam" id="PF01501">
    <property type="entry name" value="Glyco_transf_8"/>
    <property type="match status" value="1"/>
</dbReference>
<evidence type="ECO:0000256" key="1">
    <source>
        <dbReference type="RuleBase" id="RU362027"/>
    </source>
</evidence>
<feature type="non-terminal residue" evidence="2">
    <location>
        <position position="1"/>
    </location>
</feature>
<evidence type="ECO:0000313" key="2">
    <source>
        <dbReference type="EMBL" id="KAK3258611.1"/>
    </source>
</evidence>
<dbReference type="InterPro" id="IPR029044">
    <property type="entry name" value="Nucleotide-diphossugar_trans"/>
</dbReference>